<dbReference type="OrthoDB" id="284135at2"/>
<evidence type="ECO:0000313" key="1">
    <source>
        <dbReference type="EMBL" id="RDV02452.1"/>
    </source>
</evidence>
<comment type="caution">
    <text evidence="1">The sequence shown here is derived from an EMBL/GenBank/DDBJ whole genome shotgun (WGS) entry which is preliminary data.</text>
</comment>
<reference evidence="2" key="1">
    <citation type="submission" date="2018-08" db="EMBL/GenBank/DDBJ databases">
        <authorList>
            <person name="Kim S.-J."/>
            <person name="Jung G.-Y."/>
        </authorList>
    </citation>
    <scope>NUCLEOTIDE SEQUENCE [LARGE SCALE GENOMIC DNA]</scope>
    <source>
        <strain evidence="2">GY_G</strain>
    </source>
</reference>
<dbReference type="AlphaFoldDB" id="A0A371B4M3"/>
<dbReference type="Proteomes" id="UP000263833">
    <property type="component" value="Unassembled WGS sequence"/>
</dbReference>
<dbReference type="EMBL" id="QRGP01000002">
    <property type="protein sequence ID" value="RDV02452.1"/>
    <property type="molecule type" value="Genomic_DNA"/>
</dbReference>
<dbReference type="InterPro" id="IPR021322">
    <property type="entry name" value="DUF2924"/>
</dbReference>
<proteinExistence type="predicted"/>
<name>A0A371B4M3_9SPHN</name>
<keyword evidence="2" id="KW-1185">Reference proteome</keyword>
<gene>
    <name evidence="1" type="ORF">DXH95_10750</name>
</gene>
<accession>A0A371B4M3</accession>
<evidence type="ECO:0000313" key="2">
    <source>
        <dbReference type="Proteomes" id="UP000263833"/>
    </source>
</evidence>
<dbReference type="Pfam" id="PF11149">
    <property type="entry name" value="DUF2924"/>
    <property type="match status" value="1"/>
</dbReference>
<protein>
    <submittedName>
        <fullName evidence="1">DUF2924 domain-containing protein</fullName>
    </submittedName>
</protein>
<dbReference type="RefSeq" id="WP_115549557.1">
    <property type="nucleotide sequence ID" value="NZ_QRGP01000002.1"/>
</dbReference>
<organism evidence="1 2">
    <name type="scientific">Sphingorhabdus pulchriflava</name>
    <dbReference type="NCBI Taxonomy" id="2292257"/>
    <lineage>
        <taxon>Bacteria</taxon>
        <taxon>Pseudomonadati</taxon>
        <taxon>Pseudomonadota</taxon>
        <taxon>Alphaproteobacteria</taxon>
        <taxon>Sphingomonadales</taxon>
        <taxon>Sphingomonadaceae</taxon>
        <taxon>Sphingorhabdus</taxon>
    </lineage>
</organism>
<sequence length="140" mass="15722">MIKAKKQAAVRDEVASLQSMTLSELRMLWAARFGAPPKQRSVELLRRVLAWRLQAEAFGGLDAVTVRLLGSERPLVMVAEQPGTRLARDYAGKRHEVVMLVEGVLYDGATYGSLSEVARLITGQRWNGPRFFGLRRENVR</sequence>